<dbReference type="Pfam" id="PF10067">
    <property type="entry name" value="DUF2306"/>
    <property type="match status" value="1"/>
</dbReference>
<gene>
    <name evidence="3" type="ORF">ABEU19_000673</name>
</gene>
<feature type="transmembrane region" description="Helical" evidence="2">
    <location>
        <begin position="71"/>
        <end position="92"/>
    </location>
</feature>
<sequence length="220" mass="24185">MTLSAVGIALFSVIAYLSGDPARSRIPIDPEIATHYLSVVAHALPASLALLIGPFQFATPLRNSFPRVHRILGRVYMVSIVFATIAAVFATAFTLDGVPVQVGFTLLIAAWTYTLVQGYRTIRRGQVQLHRIWMIRNYSLTFAAVLLRAFLGLGLALQRSFPGLTFAEIYSSSVWASVLICVIVPEYFILQRSPAPRAAPRGRRENTRSTNAAAIPVRSR</sequence>
<keyword evidence="2" id="KW-0472">Membrane</keyword>
<evidence type="ECO:0000313" key="3">
    <source>
        <dbReference type="EMBL" id="MFM1727217.1"/>
    </source>
</evidence>
<evidence type="ECO:0000256" key="1">
    <source>
        <dbReference type="SAM" id="MobiDB-lite"/>
    </source>
</evidence>
<keyword evidence="2" id="KW-0812">Transmembrane</keyword>
<keyword evidence="4" id="KW-1185">Reference proteome</keyword>
<proteinExistence type="predicted"/>
<dbReference type="Proteomes" id="UP001629744">
    <property type="component" value="Unassembled WGS sequence"/>
</dbReference>
<organism evidence="3 4">
    <name type="scientific">Prescottella soli</name>
    <dbReference type="NCBI Taxonomy" id="1543852"/>
    <lineage>
        <taxon>Bacteria</taxon>
        <taxon>Bacillati</taxon>
        <taxon>Actinomycetota</taxon>
        <taxon>Actinomycetes</taxon>
        <taxon>Mycobacteriales</taxon>
        <taxon>Nocardiaceae</taxon>
        <taxon>Prescottella</taxon>
    </lineage>
</organism>
<feature type="transmembrane region" description="Helical" evidence="2">
    <location>
        <begin position="169"/>
        <end position="190"/>
    </location>
</feature>
<comment type="caution">
    <text evidence="3">The sequence shown here is derived from an EMBL/GenBank/DDBJ whole genome shotgun (WGS) entry which is preliminary data.</text>
</comment>
<feature type="transmembrane region" description="Helical" evidence="2">
    <location>
        <begin position="35"/>
        <end position="59"/>
    </location>
</feature>
<evidence type="ECO:0000256" key="2">
    <source>
        <dbReference type="SAM" id="Phobius"/>
    </source>
</evidence>
<reference evidence="3 4" key="1">
    <citation type="submission" date="2023-11" db="EMBL/GenBank/DDBJ databases">
        <authorList>
            <person name="Val-Calvo J."/>
            <person name="Scortti M."/>
            <person name="Vazquez-Boland J."/>
        </authorList>
    </citation>
    <scope>NUCLEOTIDE SEQUENCE [LARGE SCALE GENOMIC DNA]</scope>
    <source>
        <strain evidence="3 4">DSM 46662</strain>
    </source>
</reference>
<dbReference type="RefSeq" id="WP_348608372.1">
    <property type="nucleotide sequence ID" value="NZ_CP157276.1"/>
</dbReference>
<keyword evidence="2" id="KW-1133">Transmembrane helix</keyword>
<dbReference type="EMBL" id="JBDLNU010000001">
    <property type="protein sequence ID" value="MFM1727217.1"/>
    <property type="molecule type" value="Genomic_DNA"/>
</dbReference>
<dbReference type="InterPro" id="IPR018750">
    <property type="entry name" value="DUF2306_membrane"/>
</dbReference>
<feature type="transmembrane region" description="Helical" evidence="2">
    <location>
        <begin position="137"/>
        <end position="157"/>
    </location>
</feature>
<evidence type="ECO:0000313" key="4">
    <source>
        <dbReference type="Proteomes" id="UP001629744"/>
    </source>
</evidence>
<name>A0ABW9FPQ0_9NOCA</name>
<feature type="transmembrane region" description="Helical" evidence="2">
    <location>
        <begin position="98"/>
        <end position="116"/>
    </location>
</feature>
<accession>A0ABW9FPQ0</accession>
<feature type="region of interest" description="Disordered" evidence="1">
    <location>
        <begin position="197"/>
        <end position="220"/>
    </location>
</feature>
<protein>
    <submittedName>
        <fullName evidence="3">DUF2306 domain-containing protein</fullName>
    </submittedName>
</protein>